<dbReference type="AlphaFoldDB" id="A0A225E4J5"/>
<gene>
    <name evidence="10" type="ORF">FRUB_02341</name>
</gene>
<dbReference type="PROSITE" id="PS50893">
    <property type="entry name" value="ABC_TRANSPORTER_2"/>
    <property type="match status" value="1"/>
</dbReference>
<evidence type="ECO:0000256" key="5">
    <source>
        <dbReference type="ARBA" id="ARBA00022741"/>
    </source>
</evidence>
<evidence type="ECO:0000313" key="10">
    <source>
        <dbReference type="EMBL" id="OWK44409.1"/>
    </source>
</evidence>
<evidence type="ECO:0000256" key="3">
    <source>
        <dbReference type="ARBA" id="ARBA00022448"/>
    </source>
</evidence>
<dbReference type="GO" id="GO:0005524">
    <property type="term" value="F:ATP binding"/>
    <property type="evidence" value="ECO:0007669"/>
    <property type="project" value="UniProtKB-KW"/>
</dbReference>
<dbReference type="RefSeq" id="WP_088253685.1">
    <property type="nucleotide sequence ID" value="NZ_NIDE01000003.1"/>
</dbReference>
<dbReference type="PANTHER" id="PTHR43166:SF9">
    <property type="entry name" value="GLUTAMATE_ASPARTATE IMPORT ATP-BINDING PROTEIN GLTL"/>
    <property type="match status" value="1"/>
</dbReference>
<evidence type="ECO:0000256" key="2">
    <source>
        <dbReference type="ARBA" id="ARBA00005417"/>
    </source>
</evidence>
<evidence type="ECO:0000256" key="1">
    <source>
        <dbReference type="ARBA" id="ARBA00004202"/>
    </source>
</evidence>
<evidence type="ECO:0000259" key="9">
    <source>
        <dbReference type="PROSITE" id="PS50893"/>
    </source>
</evidence>
<keyword evidence="3" id="KW-0813">Transport</keyword>
<accession>A0A225E4J5</accession>
<name>A0A225E4J5_9BACT</name>
<dbReference type="SUPFAM" id="SSF52540">
    <property type="entry name" value="P-loop containing nucleoside triphosphate hydrolases"/>
    <property type="match status" value="1"/>
</dbReference>
<dbReference type="InterPro" id="IPR003439">
    <property type="entry name" value="ABC_transporter-like_ATP-bd"/>
</dbReference>
<keyword evidence="8" id="KW-0472">Membrane</keyword>
<dbReference type="InterPro" id="IPR030679">
    <property type="entry name" value="ABC_ATPase_HisP-typ"/>
</dbReference>
<dbReference type="GO" id="GO:0016887">
    <property type="term" value="F:ATP hydrolysis activity"/>
    <property type="evidence" value="ECO:0007669"/>
    <property type="project" value="InterPro"/>
</dbReference>
<dbReference type="GO" id="GO:0005886">
    <property type="term" value="C:plasma membrane"/>
    <property type="evidence" value="ECO:0007669"/>
    <property type="project" value="UniProtKB-SubCell"/>
</dbReference>
<evidence type="ECO:0000256" key="8">
    <source>
        <dbReference type="ARBA" id="ARBA00023136"/>
    </source>
</evidence>
<dbReference type="PIRSF" id="PIRSF039085">
    <property type="entry name" value="ABC_ATPase_HisP"/>
    <property type="match status" value="1"/>
</dbReference>
<dbReference type="InterPro" id="IPR017871">
    <property type="entry name" value="ABC_transporter-like_CS"/>
</dbReference>
<dbReference type="OrthoDB" id="9804199at2"/>
<protein>
    <submittedName>
        <fullName evidence="10">Amino acid ABC transporter, ATP-binding protein yhdZ</fullName>
    </submittedName>
</protein>
<reference evidence="11" key="1">
    <citation type="submission" date="2017-06" db="EMBL/GenBank/DDBJ databases">
        <title>Genome analysis of Fimbriiglobus ruber SP5, the first member of the order Planctomycetales with confirmed chitinolytic capability.</title>
        <authorList>
            <person name="Ravin N.V."/>
            <person name="Rakitin A.L."/>
            <person name="Ivanova A.A."/>
            <person name="Beletsky A.V."/>
            <person name="Kulichevskaya I.S."/>
            <person name="Mardanov A.V."/>
            <person name="Dedysh S.N."/>
        </authorList>
    </citation>
    <scope>NUCLEOTIDE SEQUENCE [LARGE SCALE GENOMIC DNA]</scope>
    <source>
        <strain evidence="11">SP5</strain>
    </source>
</reference>
<dbReference type="Proteomes" id="UP000214646">
    <property type="component" value="Unassembled WGS sequence"/>
</dbReference>
<proteinExistence type="inferred from homology"/>
<dbReference type="SMART" id="SM00382">
    <property type="entry name" value="AAA"/>
    <property type="match status" value="1"/>
</dbReference>
<dbReference type="InterPro" id="IPR003593">
    <property type="entry name" value="AAA+_ATPase"/>
</dbReference>
<dbReference type="InterPro" id="IPR050086">
    <property type="entry name" value="MetN_ABC_transporter-like"/>
</dbReference>
<dbReference type="GO" id="GO:0015424">
    <property type="term" value="F:ABC-type amino acid transporter activity"/>
    <property type="evidence" value="ECO:0007669"/>
    <property type="project" value="InterPro"/>
</dbReference>
<organism evidence="10 11">
    <name type="scientific">Fimbriiglobus ruber</name>
    <dbReference type="NCBI Taxonomy" id="1908690"/>
    <lineage>
        <taxon>Bacteria</taxon>
        <taxon>Pseudomonadati</taxon>
        <taxon>Planctomycetota</taxon>
        <taxon>Planctomycetia</taxon>
        <taxon>Gemmatales</taxon>
        <taxon>Gemmataceae</taxon>
        <taxon>Fimbriiglobus</taxon>
    </lineage>
</organism>
<keyword evidence="7" id="KW-0029">Amino-acid transport</keyword>
<dbReference type="InterPro" id="IPR027417">
    <property type="entry name" value="P-loop_NTPase"/>
</dbReference>
<dbReference type="PANTHER" id="PTHR43166">
    <property type="entry name" value="AMINO ACID IMPORT ATP-BINDING PROTEIN"/>
    <property type="match status" value="1"/>
</dbReference>
<comment type="caution">
    <text evidence="10">The sequence shown here is derived from an EMBL/GenBank/DDBJ whole genome shotgun (WGS) entry which is preliminary data.</text>
</comment>
<keyword evidence="4" id="KW-1003">Cell membrane</keyword>
<evidence type="ECO:0000256" key="6">
    <source>
        <dbReference type="ARBA" id="ARBA00022840"/>
    </source>
</evidence>
<evidence type="ECO:0000256" key="7">
    <source>
        <dbReference type="ARBA" id="ARBA00022970"/>
    </source>
</evidence>
<dbReference type="EMBL" id="NIDE01000003">
    <property type="protein sequence ID" value="OWK44409.1"/>
    <property type="molecule type" value="Genomic_DNA"/>
</dbReference>
<feature type="domain" description="ABC transporter" evidence="9">
    <location>
        <begin position="2"/>
        <end position="232"/>
    </location>
</feature>
<dbReference type="PROSITE" id="PS00211">
    <property type="entry name" value="ABC_TRANSPORTER_1"/>
    <property type="match status" value="1"/>
</dbReference>
<keyword evidence="11" id="KW-1185">Reference proteome</keyword>
<evidence type="ECO:0000313" key="11">
    <source>
        <dbReference type="Proteomes" id="UP000214646"/>
    </source>
</evidence>
<evidence type="ECO:0000256" key="4">
    <source>
        <dbReference type="ARBA" id="ARBA00022475"/>
    </source>
</evidence>
<dbReference type="Gene3D" id="3.40.50.300">
    <property type="entry name" value="P-loop containing nucleotide triphosphate hydrolases"/>
    <property type="match status" value="1"/>
</dbReference>
<keyword evidence="6 10" id="KW-0067">ATP-binding</keyword>
<keyword evidence="5" id="KW-0547">Nucleotide-binding</keyword>
<dbReference type="Pfam" id="PF00005">
    <property type="entry name" value="ABC_tran"/>
    <property type="match status" value="1"/>
</dbReference>
<sequence>MIRVSNLVKHHGPARILDGISIEARAGEVTALVGPSGGGKSTLLRCINALEPFQEGEITVGEVTLTGGRPAPHGTLLRLRRVVGMVFQQFNLFPHMTALENVMAGPRHALGRPRAEVEPRARELLARVGLKDKCDARPGQLSGGQQQRVAIARALAVNPVAILFDEPTSALDPAMAREVLTVMRDLARDGQTMIVVTHDMGFAAQAHVVHLMERGRVMWSGPPGERPGDHAQ</sequence>
<comment type="similarity">
    <text evidence="2">Belongs to the ABC transporter superfamily.</text>
</comment>
<comment type="subcellular location">
    <subcellularLocation>
        <location evidence="1">Cell membrane</location>
        <topology evidence="1">Peripheral membrane protein</topology>
    </subcellularLocation>
</comment>